<gene>
    <name evidence="1" type="ORF">FHS40_008961</name>
</gene>
<protein>
    <submittedName>
        <fullName evidence="1">Uncharacterized protein</fullName>
    </submittedName>
</protein>
<dbReference type="EMBL" id="JACHJD010000041">
    <property type="protein sequence ID" value="MBB5109831.1"/>
    <property type="molecule type" value="Genomic_DNA"/>
</dbReference>
<evidence type="ECO:0000313" key="2">
    <source>
        <dbReference type="Proteomes" id="UP000549009"/>
    </source>
</evidence>
<comment type="caution">
    <text evidence="1">The sequence shown here is derived from an EMBL/GenBank/DDBJ whole genome shotgun (WGS) entry which is preliminary data.</text>
</comment>
<name>A0A7W8B3U2_STRST</name>
<keyword evidence="2" id="KW-1185">Reference proteome</keyword>
<dbReference type="AlphaFoldDB" id="A0A7W8B3U2"/>
<sequence length="79" mass="7770">MCGILISVPGDDDSACARHAQSRDADAVLAATTDGRILAYIDEPPAATQGAAMGAVDGEVVGAEAVGPDAVPHPGQDVA</sequence>
<evidence type="ECO:0000313" key="1">
    <source>
        <dbReference type="EMBL" id="MBB5109831.1"/>
    </source>
</evidence>
<reference evidence="1 2" key="1">
    <citation type="submission" date="2020-08" db="EMBL/GenBank/DDBJ databases">
        <title>Genomic Encyclopedia of Type Strains, Phase III (KMG-III): the genomes of soil and plant-associated and newly described type strains.</title>
        <authorList>
            <person name="Whitman W."/>
        </authorList>
    </citation>
    <scope>NUCLEOTIDE SEQUENCE [LARGE SCALE GENOMIC DNA]</scope>
    <source>
        <strain evidence="1 2">CECT 3146</strain>
    </source>
</reference>
<organism evidence="1 2">
    <name type="scientific">Streptomyces spectabilis</name>
    <dbReference type="NCBI Taxonomy" id="68270"/>
    <lineage>
        <taxon>Bacteria</taxon>
        <taxon>Bacillati</taxon>
        <taxon>Actinomycetota</taxon>
        <taxon>Actinomycetes</taxon>
        <taxon>Kitasatosporales</taxon>
        <taxon>Streptomycetaceae</taxon>
        <taxon>Streptomyces</taxon>
    </lineage>
</organism>
<proteinExistence type="predicted"/>
<dbReference type="Proteomes" id="UP000549009">
    <property type="component" value="Unassembled WGS sequence"/>
</dbReference>
<accession>A0A7W8B3U2</accession>
<dbReference type="RefSeq" id="WP_184926864.1">
    <property type="nucleotide sequence ID" value="NZ_JACHJD010000041.1"/>
</dbReference>